<name>A0AAV5V793_9BILA</name>
<dbReference type="Pfam" id="PF03079">
    <property type="entry name" value="ARD"/>
    <property type="match status" value="1"/>
</dbReference>
<reference evidence="1" key="1">
    <citation type="submission" date="2023-10" db="EMBL/GenBank/DDBJ databases">
        <title>Genome assembly of Pristionchus species.</title>
        <authorList>
            <person name="Yoshida K."/>
            <person name="Sommer R.J."/>
        </authorList>
    </citation>
    <scope>NUCLEOTIDE SEQUENCE</scope>
    <source>
        <strain evidence="1">RS5133</strain>
    </source>
</reference>
<dbReference type="EMBL" id="BTSY01000002">
    <property type="protein sequence ID" value="GMT14410.1"/>
    <property type="molecule type" value="Genomic_DNA"/>
</dbReference>
<proteinExistence type="predicted"/>
<dbReference type="Proteomes" id="UP001432322">
    <property type="component" value="Unassembled WGS sequence"/>
</dbReference>
<dbReference type="InterPro" id="IPR011051">
    <property type="entry name" value="RmlC_Cupin_sf"/>
</dbReference>
<accession>A0AAV5V793</accession>
<dbReference type="GO" id="GO:0006555">
    <property type="term" value="P:methionine metabolic process"/>
    <property type="evidence" value="ECO:0007669"/>
    <property type="project" value="TreeGrafter"/>
</dbReference>
<organism evidence="1 2">
    <name type="scientific">Pristionchus fissidentatus</name>
    <dbReference type="NCBI Taxonomy" id="1538716"/>
    <lineage>
        <taxon>Eukaryota</taxon>
        <taxon>Metazoa</taxon>
        <taxon>Ecdysozoa</taxon>
        <taxon>Nematoda</taxon>
        <taxon>Chromadorea</taxon>
        <taxon>Rhabditida</taxon>
        <taxon>Rhabditina</taxon>
        <taxon>Diplogasteromorpha</taxon>
        <taxon>Diplogasteroidea</taxon>
        <taxon>Neodiplogasteridae</taxon>
        <taxon>Pristionchus</taxon>
    </lineage>
</organism>
<dbReference type="SUPFAM" id="SSF51182">
    <property type="entry name" value="RmlC-like cupins"/>
    <property type="match status" value="1"/>
</dbReference>
<sequence>GTPLTMQIWQMEPYPCGDRRLPHHVFPPKHLTPDQLMTRAGVQYFKVDLDDTVAMKKRLSRVKTENKINSSDVFTINESTPDLQDKLEEFYEPVTKEDNVVVMATDGTCYFDVEPVEDDWLRIQVERGDLIVIPKGLSHRFTITPKNYIQMQRFFTKSNKTEEN</sequence>
<dbReference type="AlphaFoldDB" id="A0AAV5V793"/>
<dbReference type="InterPro" id="IPR004313">
    <property type="entry name" value="ARD"/>
</dbReference>
<dbReference type="PANTHER" id="PTHR23418">
    <property type="entry name" value="ACIREDUCTONE DIOXYGENASE"/>
    <property type="match status" value="1"/>
</dbReference>
<dbReference type="PANTHER" id="PTHR23418:SF10">
    <property type="entry name" value="INACTIVE ACIREDUCTONE DIOXYGENASE 1-RELATED"/>
    <property type="match status" value="1"/>
</dbReference>
<evidence type="ECO:0000313" key="2">
    <source>
        <dbReference type="Proteomes" id="UP001432322"/>
    </source>
</evidence>
<keyword evidence="2" id="KW-1185">Reference proteome</keyword>
<evidence type="ECO:0008006" key="3">
    <source>
        <dbReference type="Google" id="ProtNLM"/>
    </source>
</evidence>
<feature type="non-terminal residue" evidence="1">
    <location>
        <position position="1"/>
    </location>
</feature>
<dbReference type="GO" id="GO:0010309">
    <property type="term" value="F:acireductone dioxygenase [iron(II)-requiring] activity"/>
    <property type="evidence" value="ECO:0007669"/>
    <property type="project" value="InterPro"/>
</dbReference>
<gene>
    <name evidence="1" type="ORF">PFISCL1PPCAC_5707</name>
</gene>
<comment type="caution">
    <text evidence="1">The sequence shown here is derived from an EMBL/GenBank/DDBJ whole genome shotgun (WGS) entry which is preliminary data.</text>
</comment>
<dbReference type="Gene3D" id="2.60.120.10">
    <property type="entry name" value="Jelly Rolls"/>
    <property type="match status" value="1"/>
</dbReference>
<protein>
    <recommendedName>
        <fullName evidence="3">ARD</fullName>
    </recommendedName>
</protein>
<dbReference type="InterPro" id="IPR014710">
    <property type="entry name" value="RmlC-like_jellyroll"/>
</dbReference>
<dbReference type="CDD" id="cd02232">
    <property type="entry name" value="cupin_ARD"/>
    <property type="match status" value="1"/>
</dbReference>
<evidence type="ECO:0000313" key="1">
    <source>
        <dbReference type="EMBL" id="GMT14410.1"/>
    </source>
</evidence>